<feature type="coiled-coil region" evidence="1">
    <location>
        <begin position="36"/>
        <end position="70"/>
    </location>
</feature>
<dbReference type="InterPro" id="IPR032675">
    <property type="entry name" value="LRR_dom_sf"/>
</dbReference>
<dbReference type="InterPro" id="IPR036047">
    <property type="entry name" value="F-box-like_dom_sf"/>
</dbReference>
<dbReference type="Gene3D" id="1.20.1280.50">
    <property type="match status" value="1"/>
</dbReference>
<keyword evidence="1" id="KW-0175">Coiled coil</keyword>
<organism evidence="2 3">
    <name type="scientific">Marasmiellus scandens</name>
    <dbReference type="NCBI Taxonomy" id="2682957"/>
    <lineage>
        <taxon>Eukaryota</taxon>
        <taxon>Fungi</taxon>
        <taxon>Dikarya</taxon>
        <taxon>Basidiomycota</taxon>
        <taxon>Agaricomycotina</taxon>
        <taxon>Agaricomycetes</taxon>
        <taxon>Agaricomycetidae</taxon>
        <taxon>Agaricales</taxon>
        <taxon>Marasmiineae</taxon>
        <taxon>Omphalotaceae</taxon>
        <taxon>Marasmiellus</taxon>
    </lineage>
</organism>
<evidence type="ECO:0000256" key="1">
    <source>
        <dbReference type="SAM" id="Coils"/>
    </source>
</evidence>
<proteinExistence type="predicted"/>
<sequence length="517" mass="58257">MIFVPRVSLDLNKTQLQARSREVPSAEQCLLISEYLAGAEQDLQEYNAEARRLQALVDAVTAKANQLKRLMQMKQSLLAPVRKLPDELLALIFERCSFDLFEKKEPSVMHVCSRWRNIALSFPALWSYIILNADPMMYHQIPSLKALELHLERSKTCSLTIQVTMGQGIFNHSLQLLNILAFHSHRWKRFSLYLCPDLKSEQGKLTNCFSTIPDLPLLKSFAYTSAFLQPDPRTISAILKLAVNLESLSLWHPPPDLETCFSGINVTCLEILVHCSAEIFKLVDKCPQLKHLTYVIDGCKDSILPGLVPQKSATVQSLEIKLGYLGQDAKRVFPDIIDSLDFPSLNSLKVTVSIRFSDPDFCRGTWPCKQFNEFFLRSGCKLKSFSLNDIDISDISLCQLLQSDAFSHLANLTLRCAFGVFESPVSTRFLKRLSSNALIPRLTKLLLVVSASSFDDEAFAEAVLSRCPARAPVGTPVYLRSVFLRMAQREFDPAIYIRLRDGVGSVDLQIVNGQLYT</sequence>
<reference evidence="2 3" key="1">
    <citation type="submission" date="2024-01" db="EMBL/GenBank/DDBJ databases">
        <title>A draft genome for the cacao thread blight pathogen Marasmiellus scandens.</title>
        <authorList>
            <person name="Baruah I.K."/>
            <person name="Leung J."/>
            <person name="Bukari Y."/>
            <person name="Amoako-Attah I."/>
            <person name="Meinhardt L.W."/>
            <person name="Bailey B.A."/>
            <person name="Cohen S.P."/>
        </authorList>
    </citation>
    <scope>NUCLEOTIDE SEQUENCE [LARGE SCALE GENOMIC DNA]</scope>
    <source>
        <strain evidence="2 3">GH-19</strain>
    </source>
</reference>
<protein>
    <recommendedName>
        <fullName evidence="4">F-box domain-containing protein</fullName>
    </recommendedName>
</protein>
<comment type="caution">
    <text evidence="2">The sequence shown here is derived from an EMBL/GenBank/DDBJ whole genome shotgun (WGS) entry which is preliminary data.</text>
</comment>
<dbReference type="SUPFAM" id="SSF81383">
    <property type="entry name" value="F-box domain"/>
    <property type="match status" value="1"/>
</dbReference>
<keyword evidence="3" id="KW-1185">Reference proteome</keyword>
<evidence type="ECO:0008006" key="4">
    <source>
        <dbReference type="Google" id="ProtNLM"/>
    </source>
</evidence>
<dbReference type="Gene3D" id="3.80.10.10">
    <property type="entry name" value="Ribonuclease Inhibitor"/>
    <property type="match status" value="1"/>
</dbReference>
<accession>A0ABR1K2R2</accession>
<evidence type="ECO:0000313" key="2">
    <source>
        <dbReference type="EMBL" id="KAK7471283.1"/>
    </source>
</evidence>
<name>A0ABR1K2R2_9AGAR</name>
<dbReference type="EMBL" id="JBANRG010000002">
    <property type="protein sequence ID" value="KAK7471283.1"/>
    <property type="molecule type" value="Genomic_DNA"/>
</dbReference>
<dbReference type="Proteomes" id="UP001498398">
    <property type="component" value="Unassembled WGS sequence"/>
</dbReference>
<evidence type="ECO:0000313" key="3">
    <source>
        <dbReference type="Proteomes" id="UP001498398"/>
    </source>
</evidence>
<gene>
    <name evidence="2" type="ORF">VKT23_002691</name>
</gene>